<dbReference type="InterPro" id="IPR012337">
    <property type="entry name" value="RNaseH-like_sf"/>
</dbReference>
<evidence type="ECO:0000313" key="5">
    <source>
        <dbReference type="Proteomes" id="UP001341281"/>
    </source>
</evidence>
<feature type="domain" description="HAT C-terminal dimerisation" evidence="2">
    <location>
        <begin position="233"/>
        <end position="313"/>
    </location>
</feature>
<protein>
    <recommendedName>
        <fullName evidence="6">Transposase</fullName>
    </recommendedName>
</protein>
<dbReference type="Proteomes" id="UP001341281">
    <property type="component" value="Chromosome 04"/>
</dbReference>
<accession>A0AAQ3TBI8</accession>
<dbReference type="AlphaFoldDB" id="A0AAQ3TBI8"/>
<evidence type="ECO:0008006" key="6">
    <source>
        <dbReference type="Google" id="ProtNLM"/>
    </source>
</evidence>
<dbReference type="InterPro" id="IPR025525">
    <property type="entry name" value="hAT-like_transposase_RNase-H"/>
</dbReference>
<dbReference type="PANTHER" id="PTHR23272:SF161">
    <property type="entry name" value="ZINC FINGER BED DOMAIN-CONTAINING PROTEIN RICESLEEPER 1-LIKE"/>
    <property type="match status" value="1"/>
</dbReference>
<proteinExistence type="predicted"/>
<dbReference type="InterPro" id="IPR008906">
    <property type="entry name" value="HATC_C_dom"/>
</dbReference>
<evidence type="ECO:0000313" key="4">
    <source>
        <dbReference type="EMBL" id="WVZ70874.1"/>
    </source>
</evidence>
<dbReference type="GO" id="GO:0046983">
    <property type="term" value="F:protein dimerization activity"/>
    <property type="evidence" value="ECO:0007669"/>
    <property type="project" value="InterPro"/>
</dbReference>
<evidence type="ECO:0000256" key="1">
    <source>
        <dbReference type="SAM" id="MobiDB-lite"/>
    </source>
</evidence>
<dbReference type="GO" id="GO:0003677">
    <property type="term" value="F:DNA binding"/>
    <property type="evidence" value="ECO:0007669"/>
    <property type="project" value="InterPro"/>
</dbReference>
<evidence type="ECO:0000259" key="3">
    <source>
        <dbReference type="Pfam" id="PF14372"/>
    </source>
</evidence>
<name>A0AAQ3TBI8_PASNO</name>
<dbReference type="EMBL" id="CP144748">
    <property type="protein sequence ID" value="WVZ70874.1"/>
    <property type="molecule type" value="Genomic_DNA"/>
</dbReference>
<dbReference type="Pfam" id="PF05699">
    <property type="entry name" value="Dimer_Tnp_hAT"/>
    <property type="match status" value="1"/>
</dbReference>
<organism evidence="4 5">
    <name type="scientific">Paspalum notatum var. saurae</name>
    <dbReference type="NCBI Taxonomy" id="547442"/>
    <lineage>
        <taxon>Eukaryota</taxon>
        <taxon>Viridiplantae</taxon>
        <taxon>Streptophyta</taxon>
        <taxon>Embryophyta</taxon>
        <taxon>Tracheophyta</taxon>
        <taxon>Spermatophyta</taxon>
        <taxon>Magnoliopsida</taxon>
        <taxon>Liliopsida</taxon>
        <taxon>Poales</taxon>
        <taxon>Poaceae</taxon>
        <taxon>PACMAD clade</taxon>
        <taxon>Panicoideae</taxon>
        <taxon>Andropogonodae</taxon>
        <taxon>Paspaleae</taxon>
        <taxon>Paspalinae</taxon>
        <taxon>Paspalum</taxon>
    </lineage>
</organism>
<dbReference type="PANTHER" id="PTHR23272">
    <property type="entry name" value="BED FINGER-RELATED"/>
    <property type="match status" value="1"/>
</dbReference>
<dbReference type="Pfam" id="PF14372">
    <property type="entry name" value="hAT-like_RNase-H"/>
    <property type="match status" value="1"/>
</dbReference>
<sequence length="359" mass="41354">MEGSTSRKQKFEEIIHQLGISCRKRPNIDISTRWNSTYLMLETCLELKRAFESLDEQDPEYTYAPAPEEWEKARSLCGLLKTFFDATVVVSGSCYPTANLHFHEIWEVKLALENAILEADDQIIEAVKFMHRKFKRYWKLTWLQISFPVLFDPRFKLPFLEFRLKQAFGDKAESEIATLKKVLLELFKDYKKMVADCPEVRQGIDVEVVTDGKARYADWDTHALQVRCLQSFESYLTKPPIPRCDNFDILAWWKSNALEYPTLSCMARDILVIPASSVPSESAFSMGRRIISDFRSRLAPKTVEALICLQDWIRGTASGRKQHQHVGSPANVRNGANRGIHRFSGSAPKEELEQPVLLR</sequence>
<keyword evidence="5" id="KW-1185">Reference proteome</keyword>
<gene>
    <name evidence="4" type="ORF">U9M48_019504</name>
</gene>
<feature type="domain" description="hAT-like transposase RNase-H fold" evidence="3">
    <location>
        <begin position="91"/>
        <end position="190"/>
    </location>
</feature>
<reference evidence="4 5" key="1">
    <citation type="submission" date="2024-02" db="EMBL/GenBank/DDBJ databases">
        <title>High-quality chromosome-scale genome assembly of Pensacola bahiagrass (Paspalum notatum Flugge var. saurae).</title>
        <authorList>
            <person name="Vega J.M."/>
            <person name="Podio M."/>
            <person name="Orjuela J."/>
            <person name="Siena L.A."/>
            <person name="Pessino S.C."/>
            <person name="Combes M.C."/>
            <person name="Mariac C."/>
            <person name="Albertini E."/>
            <person name="Pupilli F."/>
            <person name="Ortiz J.P.A."/>
            <person name="Leblanc O."/>
        </authorList>
    </citation>
    <scope>NUCLEOTIDE SEQUENCE [LARGE SCALE GENOMIC DNA]</scope>
    <source>
        <strain evidence="4">R1</strain>
        <tissue evidence="4">Leaf</tissue>
    </source>
</reference>
<dbReference type="SUPFAM" id="SSF53098">
    <property type="entry name" value="Ribonuclease H-like"/>
    <property type="match status" value="1"/>
</dbReference>
<feature type="region of interest" description="Disordered" evidence="1">
    <location>
        <begin position="320"/>
        <end position="359"/>
    </location>
</feature>
<evidence type="ECO:0000259" key="2">
    <source>
        <dbReference type="Pfam" id="PF05699"/>
    </source>
</evidence>